<comment type="pathway">
    <text evidence="1">Carbohydrate metabolism; tricarboxylic acid cycle; isocitrate from oxaloacetate: step 1/2.</text>
</comment>
<dbReference type="GO" id="GO:0006101">
    <property type="term" value="P:citrate metabolic process"/>
    <property type="evidence" value="ECO:0007669"/>
    <property type="project" value="InterPro"/>
</dbReference>
<evidence type="ECO:0000256" key="4">
    <source>
        <dbReference type="ARBA" id="ARBA00022679"/>
    </source>
</evidence>
<dbReference type="NCBIfam" id="TIGR01793">
    <property type="entry name" value="cit_synth_euk"/>
    <property type="match status" value="1"/>
</dbReference>
<dbReference type="PRINTS" id="PR00143">
    <property type="entry name" value="CITRTSNTHASE"/>
</dbReference>
<protein>
    <recommendedName>
        <fullName evidence="3">citrate synthase (unknown stereospecificity)</fullName>
        <ecNumber evidence="3">2.3.3.16</ecNumber>
    </recommendedName>
</protein>
<dbReference type="InterPro" id="IPR036969">
    <property type="entry name" value="Citrate_synthase_sf"/>
</dbReference>
<dbReference type="Gene3D" id="1.10.230.10">
    <property type="entry name" value="Cytochrome P450-Terp, domain 2"/>
    <property type="match status" value="1"/>
</dbReference>
<name>A0A953LB80_9BACT</name>
<organism evidence="6 7">
    <name type="scientific">Membranihabitans marinus</name>
    <dbReference type="NCBI Taxonomy" id="1227546"/>
    <lineage>
        <taxon>Bacteria</taxon>
        <taxon>Pseudomonadati</taxon>
        <taxon>Bacteroidota</taxon>
        <taxon>Saprospiria</taxon>
        <taxon>Saprospirales</taxon>
        <taxon>Saprospiraceae</taxon>
        <taxon>Membranihabitans</taxon>
    </lineage>
</organism>
<dbReference type="Pfam" id="PF00285">
    <property type="entry name" value="Citrate_synt"/>
    <property type="match status" value="1"/>
</dbReference>
<dbReference type="PROSITE" id="PS00480">
    <property type="entry name" value="CITRATE_SYNTHASE"/>
    <property type="match status" value="1"/>
</dbReference>
<accession>A0A953LB80</accession>
<proteinExistence type="inferred from homology"/>
<dbReference type="EMBL" id="JAHVHU010000014">
    <property type="protein sequence ID" value="MBY5959473.1"/>
    <property type="molecule type" value="Genomic_DNA"/>
</dbReference>
<dbReference type="Gene3D" id="1.10.580.10">
    <property type="entry name" value="Citrate Synthase, domain 1"/>
    <property type="match status" value="1"/>
</dbReference>
<dbReference type="InterPro" id="IPR016143">
    <property type="entry name" value="Citrate_synth-like_sm_a-sub"/>
</dbReference>
<keyword evidence="6" id="KW-0012">Acyltransferase</keyword>
<evidence type="ECO:0000256" key="2">
    <source>
        <dbReference type="ARBA" id="ARBA00010566"/>
    </source>
</evidence>
<dbReference type="NCBIfam" id="NF007128">
    <property type="entry name" value="PRK09569.1"/>
    <property type="match status" value="1"/>
</dbReference>
<dbReference type="InterPro" id="IPR016142">
    <property type="entry name" value="Citrate_synth-like_lrg_a-sub"/>
</dbReference>
<comment type="caution">
    <text evidence="6">The sequence shown here is derived from an EMBL/GenBank/DDBJ whole genome shotgun (WGS) entry which is preliminary data.</text>
</comment>
<dbReference type="SUPFAM" id="SSF48256">
    <property type="entry name" value="Citrate synthase"/>
    <property type="match status" value="1"/>
</dbReference>
<dbReference type="EC" id="2.3.3.16" evidence="3"/>
<dbReference type="GO" id="GO:0006099">
    <property type="term" value="P:tricarboxylic acid cycle"/>
    <property type="evidence" value="ECO:0007669"/>
    <property type="project" value="InterPro"/>
</dbReference>
<dbReference type="InterPro" id="IPR002020">
    <property type="entry name" value="Citrate_synthase"/>
</dbReference>
<dbReference type="GO" id="GO:0036440">
    <property type="term" value="F:citrate synthase activity"/>
    <property type="evidence" value="ECO:0007669"/>
    <property type="project" value="UniProtKB-EC"/>
</dbReference>
<dbReference type="AlphaFoldDB" id="A0A953LB80"/>
<dbReference type="GO" id="GO:0005975">
    <property type="term" value="P:carbohydrate metabolic process"/>
    <property type="evidence" value="ECO:0007669"/>
    <property type="project" value="TreeGrafter"/>
</dbReference>
<keyword evidence="4 5" id="KW-0808">Transferase</keyword>
<dbReference type="PANTHER" id="PTHR11739:SF8">
    <property type="entry name" value="CITRATE SYNTHASE, MITOCHONDRIAL"/>
    <property type="match status" value="1"/>
</dbReference>
<comment type="similarity">
    <text evidence="2 5">Belongs to the citrate synthase family.</text>
</comment>
<sequence length="438" mass="49646">MKELKSLFQEKTQHVQKDLKDILKNHGDLQVDTVVLRQVIGGMRGIKSMFSETSLLDPIDGIKFRGYSIPELRDSLPKSSRGDEPLPEGLFWLMLTGEVPSQSQVEGLADDWEKRSQVPEHTYRMIDSLPLDTHPMTQFSMAIASMQTESVFAKKYAEGISKMKYWDPMYEDVMNLIARLPHIAAYIYRRVYHDNKQIKADESLDWAANFAHMLGNNDEEFQDLMRLYLTIHADHEGGNASAHTTHLVGSTLSDAYYSLSAGMNALAGPLHGLANQEVIKFIFAMLDEIGTKTPTDEQVSKFIHKTLDEGRVIPGYGHAVLRQPDPRFTAQKKFSEKHLKEDDLIQVVWQLFRLVPDILDGLGKVKNPWPNVDAHSGAILVHYGIKEYTFYTVLFGVSRALGVLSNLCWARALGLPLERPKSVNLEWIKNYITENTNS</sequence>
<gene>
    <name evidence="6" type="ORF">KUV50_15080</name>
</gene>
<evidence type="ECO:0000313" key="6">
    <source>
        <dbReference type="EMBL" id="MBY5959473.1"/>
    </source>
</evidence>
<dbReference type="InterPro" id="IPR010109">
    <property type="entry name" value="Citrate_synthase_euk"/>
</dbReference>
<evidence type="ECO:0000313" key="7">
    <source>
        <dbReference type="Proteomes" id="UP000753961"/>
    </source>
</evidence>
<evidence type="ECO:0000256" key="5">
    <source>
        <dbReference type="RuleBase" id="RU003406"/>
    </source>
</evidence>
<evidence type="ECO:0000256" key="3">
    <source>
        <dbReference type="ARBA" id="ARBA00012972"/>
    </source>
</evidence>
<evidence type="ECO:0000256" key="1">
    <source>
        <dbReference type="ARBA" id="ARBA00004751"/>
    </source>
</evidence>
<reference evidence="6" key="1">
    <citation type="submission" date="2021-06" db="EMBL/GenBank/DDBJ databases">
        <title>44 bacteria genomes isolated from Dapeng, Shenzhen.</title>
        <authorList>
            <person name="Zheng W."/>
            <person name="Yu S."/>
            <person name="Huang Y."/>
        </authorList>
    </citation>
    <scope>NUCLEOTIDE SEQUENCE</scope>
    <source>
        <strain evidence="6">DP5N28-2</strain>
    </source>
</reference>
<dbReference type="Proteomes" id="UP000753961">
    <property type="component" value="Unassembled WGS sequence"/>
</dbReference>
<dbReference type="PANTHER" id="PTHR11739">
    <property type="entry name" value="CITRATE SYNTHASE"/>
    <property type="match status" value="1"/>
</dbReference>
<dbReference type="RefSeq" id="WP_222581009.1">
    <property type="nucleotide sequence ID" value="NZ_JAHVHU010000014.1"/>
</dbReference>
<keyword evidence="7" id="KW-1185">Reference proteome</keyword>
<dbReference type="InterPro" id="IPR019810">
    <property type="entry name" value="Citrate_synthase_AS"/>
</dbReference>
<dbReference type="FunFam" id="1.10.580.10:FF:000001">
    <property type="entry name" value="Citrate synthase"/>
    <property type="match status" value="1"/>
</dbReference>